<proteinExistence type="predicted"/>
<dbReference type="STRING" id="1742972.COMA1_20227"/>
<dbReference type="SUPFAM" id="SSF50814">
    <property type="entry name" value="Lipocalins"/>
    <property type="match status" value="1"/>
</dbReference>
<dbReference type="RefSeq" id="WP_090747643.1">
    <property type="nucleotide sequence ID" value="NZ_CZQA01000008.1"/>
</dbReference>
<evidence type="ECO:0000313" key="2">
    <source>
        <dbReference type="Proteomes" id="UP000199032"/>
    </source>
</evidence>
<dbReference type="EMBL" id="CZQA01000008">
    <property type="protein sequence ID" value="CUS35335.1"/>
    <property type="molecule type" value="Genomic_DNA"/>
</dbReference>
<evidence type="ECO:0000313" key="1">
    <source>
        <dbReference type="EMBL" id="CUS35335.1"/>
    </source>
</evidence>
<dbReference type="Proteomes" id="UP000199032">
    <property type="component" value="Unassembled WGS sequence"/>
</dbReference>
<keyword evidence="2" id="KW-1185">Reference proteome</keyword>
<dbReference type="InterPro" id="IPR012674">
    <property type="entry name" value="Calycin"/>
</dbReference>
<dbReference type="NCBIfam" id="NF040572">
    <property type="entry name" value="heme_bind_FMP"/>
    <property type="match status" value="1"/>
</dbReference>
<reference evidence="1 2" key="1">
    <citation type="submission" date="2015-10" db="EMBL/GenBank/DDBJ databases">
        <authorList>
            <person name="Gilbert D.G."/>
        </authorList>
    </citation>
    <scope>NUCLEOTIDE SEQUENCE [LARGE SCALE GENOMIC DNA]</scope>
    <source>
        <strain evidence="1">COMA1</strain>
    </source>
</reference>
<protein>
    <submittedName>
        <fullName evidence="1">Uncharacterized protein</fullName>
    </submittedName>
</protein>
<dbReference type="OrthoDB" id="118689at2"/>
<accession>A0A0S4LCH5</accession>
<name>A0A0S4LCH5_9BACT</name>
<organism evidence="1 2">
    <name type="scientific">Candidatus Nitrospira nitrosa</name>
    <dbReference type="NCBI Taxonomy" id="1742972"/>
    <lineage>
        <taxon>Bacteria</taxon>
        <taxon>Pseudomonadati</taxon>
        <taxon>Nitrospirota</taxon>
        <taxon>Nitrospiria</taxon>
        <taxon>Nitrospirales</taxon>
        <taxon>Nitrospiraceae</taxon>
        <taxon>Nitrospira</taxon>
    </lineage>
</organism>
<dbReference type="AlphaFoldDB" id="A0A0S4LCH5"/>
<dbReference type="InterPro" id="IPR047975">
    <property type="entry name" value="Heme_bind_FMP"/>
</dbReference>
<sequence>MSPQDHAEAKKNEPNLGPLKLLPGVWKSEGRGWNMIALPFATAPSPLDYRLLLNQYNEQLEFKLVDDNVPNRGVEKNNPTVQTDQFVVTVDYQQTIQQVAATDSPDSGGLAGLAGLAIHHEPGLWLHLKNQITDGLNIARLATIPHGDSVLALGQSSEHTGASCIPHINSLPEGVTQDLDGNRYLSPYKKFHDSPFKGTVTAPGFPGFDPTATHVLLELANKGVAVDRTTTLTVDTTNPTGGITNIPFVVRKANATVMKSIFWIQELAEKDKYGDPKLRLQYLQVVMLDFFPRRDGFPGCCPGLIRWPHVSINTLEKDPDASKPYYS</sequence>
<gene>
    <name evidence="1" type="ORF">COMA1_20227</name>
</gene>